<dbReference type="RefSeq" id="WP_107685060.1">
    <property type="nucleotide sequence ID" value="NZ_CP121842.1"/>
</dbReference>
<feature type="domain" description="Helix-turn-helix" evidence="1">
    <location>
        <begin position="25"/>
        <end position="78"/>
    </location>
</feature>
<dbReference type="InterPro" id="IPR041657">
    <property type="entry name" value="HTH_17"/>
</dbReference>
<evidence type="ECO:0000313" key="2">
    <source>
        <dbReference type="EMBL" id="PTH78360.1"/>
    </source>
</evidence>
<dbReference type="Proteomes" id="UP000241986">
    <property type="component" value="Unassembled WGS sequence"/>
</dbReference>
<dbReference type="Pfam" id="PF12728">
    <property type="entry name" value="HTH_17"/>
    <property type="match status" value="1"/>
</dbReference>
<dbReference type="EMBL" id="PZKL01000057">
    <property type="protein sequence ID" value="PTH78360.1"/>
    <property type="molecule type" value="Genomic_DNA"/>
</dbReference>
<accession>A0A2T4MUX5</accession>
<evidence type="ECO:0000259" key="1">
    <source>
        <dbReference type="Pfam" id="PF12728"/>
    </source>
</evidence>
<comment type="caution">
    <text evidence="2">The sequence shown here is derived from an EMBL/GenBank/DDBJ whole genome shotgun (WGS) entry which is preliminary data.</text>
</comment>
<protein>
    <recommendedName>
        <fullName evidence="1">Helix-turn-helix domain-containing protein</fullName>
    </recommendedName>
</protein>
<evidence type="ECO:0000313" key="3">
    <source>
        <dbReference type="Proteomes" id="UP000241986"/>
    </source>
</evidence>
<dbReference type="AlphaFoldDB" id="A0A2T4MUX5"/>
<proteinExistence type="predicted"/>
<dbReference type="SUPFAM" id="SSF46955">
    <property type="entry name" value="Putative DNA-binding domain"/>
    <property type="match status" value="1"/>
</dbReference>
<reference evidence="2 3" key="1">
    <citation type="submission" date="2018-03" db="EMBL/GenBank/DDBJ databases">
        <title>Aeromonas veronii whole genome sequencing and analysis.</title>
        <authorList>
            <person name="Xie H."/>
            <person name="Liu T."/>
            <person name="Wang K."/>
        </authorList>
    </citation>
    <scope>NUCLEOTIDE SEQUENCE [LARGE SCALE GENOMIC DNA]</scope>
    <source>
        <strain evidence="2 3">XH.VA.1</strain>
    </source>
</reference>
<organism evidence="2 3">
    <name type="scientific">Aeromonas veronii</name>
    <dbReference type="NCBI Taxonomy" id="654"/>
    <lineage>
        <taxon>Bacteria</taxon>
        <taxon>Pseudomonadati</taxon>
        <taxon>Pseudomonadota</taxon>
        <taxon>Gammaproteobacteria</taxon>
        <taxon>Aeromonadales</taxon>
        <taxon>Aeromonadaceae</taxon>
        <taxon>Aeromonas</taxon>
    </lineage>
</organism>
<name>A0A2T4MUX5_AERVE</name>
<gene>
    <name evidence="2" type="ORF">DAA48_24275</name>
</gene>
<dbReference type="InterPro" id="IPR009061">
    <property type="entry name" value="DNA-bd_dom_put_sf"/>
</dbReference>
<sequence length="85" mass="9699">MTHHTSRSYSVVLLATRRQTLMSILVTIKDLAARLDVSRSTIERLRRSPKESFPKAIPIGPNSIRFDLSEIEAWLASRPRKVVAR</sequence>